<reference evidence="2 3" key="1">
    <citation type="submission" date="2023-12" db="EMBL/GenBank/DDBJ databases">
        <title>Genome comparison identifies genes involved in endophytic behavior of Lysinibacillus irui and provides insights into its role as a plant-growth promoting bacterium.</title>
        <authorList>
            <person name="Hilario S."/>
            <person name="Matos I."/>
            <person name="Goncalves M.F.M."/>
            <person name="Pardo C.A."/>
            <person name="Santos M.J."/>
        </authorList>
    </citation>
    <scope>NUCLEOTIDE SEQUENCE [LARGE SCALE GENOMIC DNA]</scope>
    <source>
        <strain evidence="2 3">B3</strain>
    </source>
</reference>
<evidence type="ECO:0000313" key="3">
    <source>
        <dbReference type="Proteomes" id="UP001289615"/>
    </source>
</evidence>
<keyword evidence="3" id="KW-1185">Reference proteome</keyword>
<evidence type="ECO:0008006" key="4">
    <source>
        <dbReference type="Google" id="ProtNLM"/>
    </source>
</evidence>
<dbReference type="SUPFAM" id="SSF52833">
    <property type="entry name" value="Thioredoxin-like"/>
    <property type="match status" value="1"/>
</dbReference>
<accession>A0ABU5NJC1</accession>
<dbReference type="RefSeq" id="WP_322611150.1">
    <property type="nucleotide sequence ID" value="NZ_JAXLNX010000006.1"/>
</dbReference>
<keyword evidence="1" id="KW-0812">Transmembrane</keyword>
<dbReference type="EMBL" id="JAXUIA010000003">
    <property type="protein sequence ID" value="MEA0976128.1"/>
    <property type="molecule type" value="Genomic_DNA"/>
</dbReference>
<gene>
    <name evidence="2" type="ORF">U6C28_07420</name>
</gene>
<comment type="caution">
    <text evidence="2">The sequence shown here is derived from an EMBL/GenBank/DDBJ whole genome shotgun (WGS) entry which is preliminary data.</text>
</comment>
<organism evidence="2 3">
    <name type="scientific">Lysinibacillus irui</name>
    <dbReference type="NCBI Taxonomy" id="2998077"/>
    <lineage>
        <taxon>Bacteria</taxon>
        <taxon>Bacillati</taxon>
        <taxon>Bacillota</taxon>
        <taxon>Bacilli</taxon>
        <taxon>Bacillales</taxon>
        <taxon>Bacillaceae</taxon>
        <taxon>Lysinibacillus</taxon>
    </lineage>
</organism>
<dbReference type="Proteomes" id="UP001289615">
    <property type="component" value="Unassembled WGS sequence"/>
</dbReference>
<keyword evidence="1" id="KW-1133">Transmembrane helix</keyword>
<evidence type="ECO:0000313" key="2">
    <source>
        <dbReference type="EMBL" id="MEA0976128.1"/>
    </source>
</evidence>
<proteinExistence type="predicted"/>
<dbReference type="InterPro" id="IPR036249">
    <property type="entry name" value="Thioredoxin-like_sf"/>
</dbReference>
<sequence length="170" mass="19769">MDTEFYYAFVIISCVLILSILISLRTRRVLDVEKWGPMEKSVFPLISLKTKQFESVKVQDIMNEVNVQTLVFIDSQCSACKATLAKLNFLVPVKKEKYIFIATDTIENRDNLSYLEDEYIYFIEEEILSNQLKIDVFPLYLVLNTNNFIVEKKGIASLENLLDVNDYEVE</sequence>
<name>A0ABU5NJC1_9BACI</name>
<evidence type="ECO:0000256" key="1">
    <source>
        <dbReference type="SAM" id="Phobius"/>
    </source>
</evidence>
<keyword evidence="1" id="KW-0472">Membrane</keyword>
<dbReference type="Gene3D" id="3.40.30.10">
    <property type="entry name" value="Glutaredoxin"/>
    <property type="match status" value="1"/>
</dbReference>
<protein>
    <recommendedName>
        <fullName evidence="4">Thioredoxin-like fold domain-containing protein</fullName>
    </recommendedName>
</protein>
<feature type="transmembrane region" description="Helical" evidence="1">
    <location>
        <begin position="6"/>
        <end position="24"/>
    </location>
</feature>